<organism evidence="1 2">
    <name type="scientific">Arcanobacterium buesumense</name>
    <dbReference type="NCBI Taxonomy" id="2722751"/>
    <lineage>
        <taxon>Bacteria</taxon>
        <taxon>Bacillati</taxon>
        <taxon>Actinomycetota</taxon>
        <taxon>Actinomycetes</taxon>
        <taxon>Actinomycetales</taxon>
        <taxon>Actinomycetaceae</taxon>
        <taxon>Arcanobacterium</taxon>
    </lineage>
</organism>
<name>A0A6H2EKT5_9ACTO</name>
<dbReference type="RefSeq" id="WP_168917288.1">
    <property type="nucleotide sequence ID" value="NZ_CP050804.1"/>
</dbReference>
<sequence>MKQFDELLAQLDECHCADVECDCSEVLAHLFELVDADMPASHAHRLLQHSAACAHCGETIRSEIRVRLALRRSCHGDTAPAELRARIVRVIGG</sequence>
<reference evidence="1 2" key="1">
    <citation type="submission" date="2020-03" db="EMBL/GenBank/DDBJ databases">
        <title>Complete genome of Arcanobacterium buesumensis sp. nov. strain 2701.</title>
        <authorList>
            <person name="Borowiak M."/>
            <person name="Alssahen M."/>
            <person name="Laemmler C."/>
            <person name="Malorny B."/>
            <person name="Hassan A."/>
            <person name="Prenger-Berninghoff E."/>
            <person name="Ploetz M."/>
            <person name="Abdulmawjood A."/>
        </authorList>
    </citation>
    <scope>NUCLEOTIDE SEQUENCE [LARGE SCALE GENOMIC DNA]</scope>
    <source>
        <strain evidence="1 2">2701</strain>
    </source>
</reference>
<dbReference type="EMBL" id="CP050804">
    <property type="protein sequence ID" value="QJC21347.1"/>
    <property type="molecule type" value="Genomic_DNA"/>
</dbReference>
<protein>
    <submittedName>
        <fullName evidence="1">Mycothiol system anti-sigma-R factor</fullName>
    </submittedName>
</protein>
<dbReference type="Proteomes" id="UP000502298">
    <property type="component" value="Chromosome"/>
</dbReference>
<evidence type="ECO:0000313" key="1">
    <source>
        <dbReference type="EMBL" id="QJC21347.1"/>
    </source>
</evidence>
<proteinExistence type="predicted"/>
<gene>
    <name evidence="1" type="ORF">HC352_01625</name>
</gene>
<dbReference type="KEGG" id="arca:HC352_01625"/>
<dbReference type="NCBIfam" id="TIGR03988">
    <property type="entry name" value="antisig_RsrA"/>
    <property type="match status" value="1"/>
</dbReference>
<accession>A0A6H2EKT5</accession>
<evidence type="ECO:0000313" key="2">
    <source>
        <dbReference type="Proteomes" id="UP000502298"/>
    </source>
</evidence>
<dbReference type="InterPro" id="IPR024020">
    <property type="entry name" value="Anit_sigma_mycothiol_RsrA"/>
</dbReference>
<keyword evidence="2" id="KW-1185">Reference proteome</keyword>
<dbReference type="AlphaFoldDB" id="A0A6H2EKT5"/>